<evidence type="ECO:0000313" key="1">
    <source>
        <dbReference type="EMBL" id="AYF78351.1"/>
    </source>
</evidence>
<dbReference type="RefSeq" id="WP_120743434.1">
    <property type="nucleotide sequence ID" value="NZ_CP032568.1"/>
</dbReference>
<protein>
    <submittedName>
        <fullName evidence="1">Uncharacterized protein</fullName>
    </submittedName>
</protein>
<sequence>MTARDAKLTHLAELWPEYSEHTPEDLAVISQAIGYLWRVLGHALGEPALTDPENLRAIFMPLVDAESDAATAWDQAAGMFHLYSERGTTKLDHLAVNPGEENTAAVAEAADRAARLATFAASASLGAHVQMYEALDQVVGLSLRPAKAE</sequence>
<name>A0A386ZL99_9NOCA</name>
<dbReference type="AlphaFoldDB" id="A0A386ZL99"/>
<dbReference type="EMBL" id="CP032568">
    <property type="protein sequence ID" value="AYF78351.1"/>
    <property type="molecule type" value="Genomic_DNA"/>
</dbReference>
<organism evidence="1 2">
    <name type="scientific">Nocardia yunnanensis</name>
    <dbReference type="NCBI Taxonomy" id="2382165"/>
    <lineage>
        <taxon>Bacteria</taxon>
        <taxon>Bacillati</taxon>
        <taxon>Actinomycetota</taxon>
        <taxon>Actinomycetes</taxon>
        <taxon>Mycobacteriales</taxon>
        <taxon>Nocardiaceae</taxon>
        <taxon>Nocardia</taxon>
    </lineage>
</organism>
<keyword evidence="2" id="KW-1185">Reference proteome</keyword>
<accession>A0A386ZL99</accession>
<proteinExistence type="predicted"/>
<reference evidence="1 2" key="1">
    <citation type="submission" date="2018-09" db="EMBL/GenBank/DDBJ databases">
        <title>Nocardia yunnanensis sp. nov., an actinomycete isolated from a soil sample.</title>
        <authorList>
            <person name="Zhang J."/>
        </authorList>
    </citation>
    <scope>NUCLEOTIDE SEQUENCE [LARGE SCALE GENOMIC DNA]</scope>
    <source>
        <strain evidence="1 2">CFHS0054</strain>
    </source>
</reference>
<dbReference type="Proteomes" id="UP000267164">
    <property type="component" value="Chromosome"/>
</dbReference>
<evidence type="ECO:0000313" key="2">
    <source>
        <dbReference type="Proteomes" id="UP000267164"/>
    </source>
</evidence>
<dbReference type="KEGG" id="nyu:D7D52_36040"/>
<gene>
    <name evidence="1" type="ORF">D7D52_36040</name>
</gene>